<evidence type="ECO:0008006" key="5">
    <source>
        <dbReference type="Google" id="ProtNLM"/>
    </source>
</evidence>
<protein>
    <recommendedName>
        <fullName evidence="5">DUF5666 domain-containing protein</fullName>
    </recommendedName>
</protein>
<dbReference type="Proteomes" id="UP000191154">
    <property type="component" value="Unassembled WGS sequence"/>
</dbReference>
<dbReference type="RefSeq" id="WP_077864409.1">
    <property type="nucleotide sequence ID" value="NZ_LZYZ01000001.1"/>
</dbReference>
<proteinExistence type="predicted"/>
<evidence type="ECO:0000313" key="3">
    <source>
        <dbReference type="EMBL" id="OOM16735.1"/>
    </source>
</evidence>
<evidence type="ECO:0000256" key="2">
    <source>
        <dbReference type="SAM" id="SignalP"/>
    </source>
</evidence>
<feature type="region of interest" description="Disordered" evidence="1">
    <location>
        <begin position="26"/>
        <end position="127"/>
    </location>
</feature>
<comment type="caution">
    <text evidence="3">The sequence shown here is derived from an EMBL/GenBank/DDBJ whole genome shotgun (WGS) entry which is preliminary data.</text>
</comment>
<feature type="compositionally biased region" description="Basic and acidic residues" evidence="1">
    <location>
        <begin position="101"/>
        <end position="112"/>
    </location>
</feature>
<feature type="compositionally biased region" description="Basic and acidic residues" evidence="1">
    <location>
        <begin position="76"/>
        <end position="85"/>
    </location>
</feature>
<name>A0A1S8NJS7_CLOSA</name>
<organism evidence="3 4">
    <name type="scientific">Clostridium saccharobutylicum</name>
    <dbReference type="NCBI Taxonomy" id="169679"/>
    <lineage>
        <taxon>Bacteria</taxon>
        <taxon>Bacillati</taxon>
        <taxon>Bacillota</taxon>
        <taxon>Clostridia</taxon>
        <taxon>Eubacteriales</taxon>
        <taxon>Clostridiaceae</taxon>
        <taxon>Clostridium</taxon>
    </lineage>
</organism>
<feature type="compositionally biased region" description="Low complexity" evidence="1">
    <location>
        <begin position="26"/>
        <end position="40"/>
    </location>
</feature>
<reference evidence="3 4" key="1">
    <citation type="submission" date="2016-05" db="EMBL/GenBank/DDBJ databases">
        <title>Microbial solvent formation.</title>
        <authorList>
            <person name="Poehlein A."/>
            <person name="Montoya Solano J.D."/>
            <person name="Flitsch S."/>
            <person name="Krabben P."/>
            <person name="Duerre P."/>
            <person name="Daniel R."/>
        </authorList>
    </citation>
    <scope>NUCLEOTIDE SEQUENCE [LARGE SCALE GENOMIC DNA]</scope>
    <source>
        <strain evidence="3 4">L1-8</strain>
    </source>
</reference>
<gene>
    <name evidence="3" type="ORF">CLOSAC_10290</name>
</gene>
<feature type="chain" id="PRO_5039054524" description="DUF5666 domain-containing protein" evidence="2">
    <location>
        <begin position="27"/>
        <end position="193"/>
    </location>
</feature>
<dbReference type="EMBL" id="LZYZ01000001">
    <property type="protein sequence ID" value="OOM16735.1"/>
    <property type="molecule type" value="Genomic_DNA"/>
</dbReference>
<feature type="signal peptide" evidence="2">
    <location>
        <begin position="1"/>
        <end position="26"/>
    </location>
</feature>
<feature type="compositionally biased region" description="Basic and acidic residues" evidence="1">
    <location>
        <begin position="46"/>
        <end position="58"/>
    </location>
</feature>
<evidence type="ECO:0000313" key="4">
    <source>
        <dbReference type="Proteomes" id="UP000191154"/>
    </source>
</evidence>
<keyword evidence="2" id="KW-0732">Signal</keyword>
<dbReference type="PROSITE" id="PS51257">
    <property type="entry name" value="PROKAR_LIPOPROTEIN"/>
    <property type="match status" value="1"/>
</dbReference>
<dbReference type="AlphaFoldDB" id="A0A1S8NJS7"/>
<accession>A0A1S8NJS7</accession>
<sequence length="193" mass="20585">MKKIIYTLGSVAVTAALLLVGCGSNTTNNTNSQGEQTTQSASTDDGSTKKDNFQKADLEGEVTSVNGSKITLKVIKTPEKNDQNGDQKNNQNGPGSNGQKPDSDGNDKDKQSSEPPKMQVEYTGESKDITIGDGITIKAMNRGKQGSEAKDLNVSDIKVGDILQITYSDKDNQTISNINVRQATKQNGQTSNN</sequence>
<evidence type="ECO:0000256" key="1">
    <source>
        <dbReference type="SAM" id="MobiDB-lite"/>
    </source>
</evidence>